<comment type="similarity">
    <text evidence="3 10">Belongs to the FKBP-type PPIase family.</text>
</comment>
<evidence type="ECO:0000256" key="6">
    <source>
        <dbReference type="ARBA" id="ARBA00023186"/>
    </source>
</evidence>
<comment type="catalytic activity">
    <reaction evidence="1 9 10">
        <text>[protein]-peptidylproline (omega=180) = [protein]-peptidylproline (omega=0)</text>
        <dbReference type="Rhea" id="RHEA:16237"/>
        <dbReference type="Rhea" id="RHEA-COMP:10747"/>
        <dbReference type="Rhea" id="RHEA-COMP:10748"/>
        <dbReference type="ChEBI" id="CHEBI:83833"/>
        <dbReference type="ChEBI" id="CHEBI:83834"/>
        <dbReference type="EC" id="5.2.1.8"/>
    </reaction>
</comment>
<dbReference type="SUPFAM" id="SSF54534">
    <property type="entry name" value="FKBP-like"/>
    <property type="match status" value="1"/>
</dbReference>
<accession>A0A9Q3UIA4</accession>
<evidence type="ECO:0000313" key="13">
    <source>
        <dbReference type="Proteomes" id="UP001108027"/>
    </source>
</evidence>
<dbReference type="AlphaFoldDB" id="A0A9Q3UIA4"/>
<organism evidence="12 13">
    <name type="scientific">Alloalcanivorax marinus</name>
    <dbReference type="NCBI Taxonomy" id="1177169"/>
    <lineage>
        <taxon>Bacteria</taxon>
        <taxon>Pseudomonadati</taxon>
        <taxon>Pseudomonadota</taxon>
        <taxon>Gammaproteobacteria</taxon>
        <taxon>Oceanospirillales</taxon>
        <taxon>Alcanivoracaceae</taxon>
        <taxon>Alloalcanivorax</taxon>
    </lineage>
</organism>
<dbReference type="GO" id="GO:0003755">
    <property type="term" value="F:peptidyl-prolyl cis-trans isomerase activity"/>
    <property type="evidence" value="ECO:0007669"/>
    <property type="project" value="UniProtKB-UniRule"/>
</dbReference>
<dbReference type="Pfam" id="PF00254">
    <property type="entry name" value="FKBP_C"/>
    <property type="match status" value="1"/>
</dbReference>
<keyword evidence="13" id="KW-1185">Reference proteome</keyword>
<evidence type="ECO:0000313" key="12">
    <source>
        <dbReference type="EMBL" id="MCC4307497.1"/>
    </source>
</evidence>
<evidence type="ECO:0000256" key="10">
    <source>
        <dbReference type="RuleBase" id="RU003915"/>
    </source>
</evidence>
<dbReference type="InterPro" id="IPR001179">
    <property type="entry name" value="PPIase_FKBP_dom"/>
</dbReference>
<dbReference type="PANTHER" id="PTHR47861:SF3">
    <property type="entry name" value="FKBP-TYPE PEPTIDYL-PROLYL CIS-TRANS ISOMERASE SLYD"/>
    <property type="match status" value="1"/>
</dbReference>
<evidence type="ECO:0000256" key="1">
    <source>
        <dbReference type="ARBA" id="ARBA00000971"/>
    </source>
</evidence>
<keyword evidence="4" id="KW-0963">Cytoplasm</keyword>
<dbReference type="GO" id="GO:0005737">
    <property type="term" value="C:cytoplasm"/>
    <property type="evidence" value="ECO:0007669"/>
    <property type="project" value="UniProtKB-SubCell"/>
</dbReference>
<dbReference type="GO" id="GO:0042026">
    <property type="term" value="P:protein refolding"/>
    <property type="evidence" value="ECO:0007669"/>
    <property type="project" value="UniProtKB-ARBA"/>
</dbReference>
<proteinExistence type="inferred from homology"/>
<sequence>MPIEKDKVVTLHYTLFDAEHDLELEHSPADQPLAYLHGHGNILRGLEQALAGKDEGDAVTVTLAPEDAYGRRDESLRQRLSAKYLKHAGKLKPGKVVEVRTEQGPRRVTVLKVGLKTVDVDANHPLAGLDLRFEMRVMGVRDASDEEKAHGHVHGPGGHQH</sequence>
<evidence type="ECO:0000256" key="3">
    <source>
        <dbReference type="ARBA" id="ARBA00006577"/>
    </source>
</evidence>
<dbReference type="PROSITE" id="PS50059">
    <property type="entry name" value="FKBP_PPIASE"/>
    <property type="match status" value="1"/>
</dbReference>
<evidence type="ECO:0000256" key="5">
    <source>
        <dbReference type="ARBA" id="ARBA00023110"/>
    </source>
</evidence>
<evidence type="ECO:0000256" key="4">
    <source>
        <dbReference type="ARBA" id="ARBA00022490"/>
    </source>
</evidence>
<protein>
    <recommendedName>
        <fullName evidence="10">Peptidyl-prolyl cis-trans isomerase</fullName>
        <ecNumber evidence="10">5.2.1.8</ecNumber>
    </recommendedName>
</protein>
<evidence type="ECO:0000256" key="7">
    <source>
        <dbReference type="ARBA" id="ARBA00023235"/>
    </source>
</evidence>
<comment type="subcellular location">
    <subcellularLocation>
        <location evidence="2">Cytoplasm</location>
    </subcellularLocation>
</comment>
<dbReference type="RefSeq" id="WP_228232752.1">
    <property type="nucleotide sequence ID" value="NZ_ARXL01000003.1"/>
</dbReference>
<evidence type="ECO:0000256" key="8">
    <source>
        <dbReference type="ARBA" id="ARBA00037071"/>
    </source>
</evidence>
<evidence type="ECO:0000259" key="11">
    <source>
        <dbReference type="PROSITE" id="PS50059"/>
    </source>
</evidence>
<dbReference type="Gene3D" id="3.10.50.40">
    <property type="match status" value="1"/>
</dbReference>
<keyword evidence="7 9" id="KW-0413">Isomerase</keyword>
<feature type="domain" description="PPIase FKBP-type" evidence="11">
    <location>
        <begin position="6"/>
        <end position="119"/>
    </location>
</feature>
<evidence type="ECO:0000256" key="2">
    <source>
        <dbReference type="ARBA" id="ARBA00004496"/>
    </source>
</evidence>
<comment type="caution">
    <text evidence="12">The sequence shown here is derived from an EMBL/GenBank/DDBJ whole genome shotgun (WGS) entry which is preliminary data.</text>
</comment>
<dbReference type="InterPro" id="IPR046357">
    <property type="entry name" value="PPIase_dom_sf"/>
</dbReference>
<comment type="function">
    <text evidence="8">Also involved in hydrogenase metallocenter assembly, probably by participating in the nickel insertion step. This function in hydrogenase biosynthesis requires chaperone activity and the presence of the metal-binding domain, but not PPIase activity.</text>
</comment>
<keyword evidence="5 9" id="KW-0697">Rotamase</keyword>
<dbReference type="EC" id="5.2.1.8" evidence="10"/>
<dbReference type="PANTHER" id="PTHR47861">
    <property type="entry name" value="FKBP-TYPE PEPTIDYL-PROLYL CIS-TRANS ISOMERASE SLYD"/>
    <property type="match status" value="1"/>
</dbReference>
<evidence type="ECO:0000256" key="9">
    <source>
        <dbReference type="PROSITE-ProRule" id="PRU00277"/>
    </source>
</evidence>
<dbReference type="EMBL" id="JAJGNA010000002">
    <property type="protein sequence ID" value="MCC4307497.1"/>
    <property type="molecule type" value="Genomic_DNA"/>
</dbReference>
<gene>
    <name evidence="12" type="ORF">LL252_02840</name>
</gene>
<keyword evidence="6" id="KW-0143">Chaperone</keyword>
<reference evidence="12" key="1">
    <citation type="submission" date="2021-10" db="EMBL/GenBank/DDBJ databases">
        <title>The diversity and Nitrogen Metabolism of Culturable Nitrate-Utilizing Bacteria Within the Oxygen Minimum Zone of the Changjiang (Yangtze River)Estuary.</title>
        <authorList>
            <person name="Zhang D."/>
            <person name="Zheng J."/>
            <person name="Liu S."/>
            <person name="He W."/>
        </authorList>
    </citation>
    <scope>NUCLEOTIDE SEQUENCE</scope>
    <source>
        <strain evidence="12">FXH-223</strain>
    </source>
</reference>
<name>A0A9Q3UIA4_9GAMM</name>
<dbReference type="Proteomes" id="UP001108027">
    <property type="component" value="Unassembled WGS sequence"/>
</dbReference>